<evidence type="ECO:0000313" key="2">
    <source>
        <dbReference type="EMBL" id="QJD54470.1"/>
    </source>
</evidence>
<dbReference type="EMBL" id="MN734438">
    <property type="protein sequence ID" value="QJD54470.1"/>
    <property type="molecule type" value="Genomic_DNA"/>
</dbReference>
<reference evidence="2 3" key="1">
    <citation type="submission" date="2019-11" db="EMBL/GenBank/DDBJ databases">
        <authorList>
            <person name="Hylling O."/>
            <person name="Hansen L.H."/>
            <person name="Johansen A."/>
        </authorList>
    </citation>
    <scope>NUCLEOTIDE SEQUENCE [LARGE SCALE GENOMIC DNA]</scope>
</reference>
<accession>A0A6M3T8F2</accession>
<feature type="region of interest" description="Disordered" evidence="1">
    <location>
        <begin position="1"/>
        <end position="31"/>
    </location>
</feature>
<evidence type="ECO:0000313" key="3">
    <source>
        <dbReference type="Proteomes" id="UP000502416"/>
    </source>
</evidence>
<dbReference type="Pfam" id="PF13479">
    <property type="entry name" value="AAA_24"/>
    <property type="match status" value="1"/>
</dbReference>
<dbReference type="RefSeq" id="YP_010738291.1">
    <property type="nucleotide sequence ID" value="NC_073025.1"/>
</dbReference>
<keyword evidence="3" id="KW-1185">Reference proteome</keyword>
<dbReference type="Proteomes" id="UP000502416">
    <property type="component" value="Segment"/>
</dbReference>
<name>A0A6M3T8F2_9CAUD</name>
<dbReference type="KEGG" id="vg:79585658"/>
<proteinExistence type="predicted"/>
<organism evidence="2 3">
    <name type="scientific">Sphingomonas phage Lucius</name>
    <dbReference type="NCBI Taxonomy" id="2686313"/>
    <lineage>
        <taxon>Viruses</taxon>
        <taxon>Duplodnaviria</taxon>
        <taxon>Heunggongvirae</taxon>
        <taxon>Uroviricota</taxon>
        <taxon>Caudoviricetes</taxon>
        <taxon>Johnpaulvirinae</taxon>
        <taxon>Kharnvirus</taxon>
        <taxon>Kharnvirus lucius</taxon>
    </lineage>
</organism>
<protein>
    <submittedName>
        <fullName evidence="2">ATPase</fullName>
    </submittedName>
</protein>
<evidence type="ECO:0000256" key="1">
    <source>
        <dbReference type="SAM" id="MobiDB-lite"/>
    </source>
</evidence>
<sequence length="302" mass="32949">MNDFSSAFGNVNIQPRQPAHNQAGGSILGQVTAGRPKQGQRIVIAGIEKVGKTSLACDAPRAMLVQLEVGGVSASVPKTPLLTTFGQVRQFLGEVKSECQAGRFQAQTLVWDTATALERLIDQQTIADDNKGRQSMETAHGGYGKAYAYANGLFGEFMNECDELAQYAGINHIFTCHVFPAKQIDPAFGEYDQWDLLLHSPKNNKTYGKREMMTQWADLVGFLHEPMFITKGEGENLSRGQSKGVGRVLGVSRTPGYVAGNRYGLTGECPIPDPTRNKFGVAWNVLAQAIYDSKGIDVFNRD</sequence>
<dbReference type="GeneID" id="79585658"/>
<feature type="compositionally biased region" description="Polar residues" evidence="1">
    <location>
        <begin position="1"/>
        <end position="24"/>
    </location>
</feature>